<proteinExistence type="predicted"/>
<evidence type="ECO:0000313" key="7">
    <source>
        <dbReference type="Proteomes" id="UP000321807"/>
    </source>
</evidence>
<evidence type="ECO:0000259" key="5">
    <source>
        <dbReference type="PROSITE" id="PS51296"/>
    </source>
</evidence>
<dbReference type="PANTHER" id="PTHR21496">
    <property type="entry name" value="FERREDOXIN-RELATED"/>
    <property type="match status" value="1"/>
</dbReference>
<dbReference type="RefSeq" id="WP_147626716.1">
    <property type="nucleotide sequence ID" value="NZ_CP042807.1"/>
</dbReference>
<evidence type="ECO:0000256" key="4">
    <source>
        <dbReference type="ARBA" id="ARBA00023014"/>
    </source>
</evidence>
<dbReference type="GO" id="GO:0051537">
    <property type="term" value="F:2 iron, 2 sulfur cluster binding"/>
    <property type="evidence" value="ECO:0007669"/>
    <property type="project" value="UniProtKB-KW"/>
</dbReference>
<evidence type="ECO:0000256" key="3">
    <source>
        <dbReference type="ARBA" id="ARBA00023004"/>
    </source>
</evidence>
<dbReference type="AlphaFoldDB" id="A0A5B9E169"/>
<dbReference type="Gene3D" id="2.102.10.10">
    <property type="entry name" value="Rieske [2Fe-2S] iron-sulphur domain"/>
    <property type="match status" value="1"/>
</dbReference>
<gene>
    <name evidence="6" type="ORF">CS053_05665</name>
</gene>
<name>A0A5B9E169_9GAMM</name>
<evidence type="ECO:0000256" key="2">
    <source>
        <dbReference type="ARBA" id="ARBA00022723"/>
    </source>
</evidence>
<keyword evidence="3" id="KW-0408">Iron</keyword>
<dbReference type="KEGG" id="rgl:CS053_05665"/>
<keyword evidence="4" id="KW-0411">Iron-sulfur</keyword>
<dbReference type="GO" id="GO:0046872">
    <property type="term" value="F:metal ion binding"/>
    <property type="evidence" value="ECO:0007669"/>
    <property type="project" value="UniProtKB-KW"/>
</dbReference>
<sequence length="103" mass="11214">MSTWVTVGTVDQVADDEGLAVDVGGKEVGVFKVENTLYAIEDVCPHAYALLSQGFVDGQTVECCLHGAIFDIPTGKCLKEPGGRDLRVYQIRQVDQEIQILDD</sequence>
<dbReference type="Proteomes" id="UP000321807">
    <property type="component" value="Chromosome"/>
</dbReference>
<dbReference type="PANTHER" id="PTHR21496:SF23">
    <property type="entry name" value="3-PHENYLPROPIONATE_CINNAMIC ACID DIOXYGENASE FERREDOXIN SUBUNIT"/>
    <property type="match status" value="1"/>
</dbReference>
<dbReference type="SUPFAM" id="SSF50022">
    <property type="entry name" value="ISP domain"/>
    <property type="match status" value="1"/>
</dbReference>
<dbReference type="EMBL" id="CP042807">
    <property type="protein sequence ID" value="QEE24046.1"/>
    <property type="molecule type" value="Genomic_DNA"/>
</dbReference>
<dbReference type="InterPro" id="IPR036922">
    <property type="entry name" value="Rieske_2Fe-2S_sf"/>
</dbReference>
<evidence type="ECO:0000313" key="6">
    <source>
        <dbReference type="EMBL" id="QEE24046.1"/>
    </source>
</evidence>
<organism evidence="6 7">
    <name type="scientific">Rhodanobacter glycinis</name>
    <dbReference type="NCBI Taxonomy" id="582702"/>
    <lineage>
        <taxon>Bacteria</taxon>
        <taxon>Pseudomonadati</taxon>
        <taxon>Pseudomonadota</taxon>
        <taxon>Gammaproteobacteria</taxon>
        <taxon>Lysobacterales</taxon>
        <taxon>Rhodanobacteraceae</taxon>
        <taxon>Rhodanobacter</taxon>
    </lineage>
</organism>
<feature type="domain" description="Rieske" evidence="5">
    <location>
        <begin position="4"/>
        <end position="100"/>
    </location>
</feature>
<dbReference type="InterPro" id="IPR017941">
    <property type="entry name" value="Rieske_2Fe-2S"/>
</dbReference>
<keyword evidence="2" id="KW-0479">Metal-binding</keyword>
<reference evidence="6 7" key="1">
    <citation type="submission" date="2019-08" db="EMBL/GenBank/DDBJ databases">
        <title>Complete genome sequence of Rhodanobacter glycinis strain T01E-68 isolated from tomato root.</title>
        <authorList>
            <person name="Weon H.-Y."/>
            <person name="Lee S.A."/>
        </authorList>
    </citation>
    <scope>NUCLEOTIDE SEQUENCE [LARGE SCALE GENOMIC DNA]</scope>
    <source>
        <strain evidence="6 7">T01E-68</strain>
    </source>
</reference>
<protein>
    <submittedName>
        <fullName evidence="6">Non-heme iron oxygenase ferredoxin subunit</fullName>
    </submittedName>
</protein>
<dbReference type="PROSITE" id="PS51296">
    <property type="entry name" value="RIESKE"/>
    <property type="match status" value="1"/>
</dbReference>
<accession>A0A5B9E169</accession>
<dbReference type="CDD" id="cd03528">
    <property type="entry name" value="Rieske_RO_ferredoxin"/>
    <property type="match status" value="1"/>
</dbReference>
<dbReference type="Pfam" id="PF00355">
    <property type="entry name" value="Rieske"/>
    <property type="match status" value="1"/>
</dbReference>
<keyword evidence="1" id="KW-0001">2Fe-2S</keyword>
<evidence type="ECO:0000256" key="1">
    <source>
        <dbReference type="ARBA" id="ARBA00022714"/>
    </source>
</evidence>